<evidence type="ECO:0000313" key="1">
    <source>
        <dbReference type="EMBL" id="CEP27344.1"/>
    </source>
</evidence>
<reference evidence="1" key="1">
    <citation type="submission" date="2014-08" db="EMBL/GenBank/DDBJ databases">
        <authorList>
            <person name="Falentin Helene"/>
        </authorList>
    </citation>
    <scope>NUCLEOTIDE SEQUENCE</scope>
</reference>
<sequence length="13" mass="1463">MLRRVDAVIGVPH</sequence>
<protein>
    <submittedName>
        <fullName evidence="1">Uncharacterized protein</fullName>
    </submittedName>
</protein>
<proteinExistence type="predicted"/>
<organism evidence="1">
    <name type="scientific">Propionibacterium freudenreichii subsp. freudenreichii</name>
    <dbReference type="NCBI Taxonomy" id="66712"/>
    <lineage>
        <taxon>Bacteria</taxon>
        <taxon>Bacillati</taxon>
        <taxon>Actinomycetota</taxon>
        <taxon>Actinomycetes</taxon>
        <taxon>Propionibacteriales</taxon>
        <taxon>Propionibacteriaceae</taxon>
        <taxon>Propionibacterium</taxon>
    </lineage>
</organism>
<accession>A0A068VNQ9</accession>
<gene>
    <name evidence="1" type="ORF">PFCIRM138_01115</name>
</gene>
<dbReference type="EMBL" id="LM676436">
    <property type="protein sequence ID" value="CEP27344.1"/>
    <property type="molecule type" value="Genomic_DNA"/>
</dbReference>
<name>A0A068VNQ9_PROFF</name>